<dbReference type="EMBL" id="KV425935">
    <property type="protein sequence ID" value="KZV97040.1"/>
    <property type="molecule type" value="Genomic_DNA"/>
</dbReference>
<evidence type="ECO:0000313" key="2">
    <source>
        <dbReference type="Proteomes" id="UP000077266"/>
    </source>
</evidence>
<evidence type="ECO:0000313" key="1">
    <source>
        <dbReference type="EMBL" id="KZV97040.1"/>
    </source>
</evidence>
<proteinExistence type="predicted"/>
<organism evidence="1 2">
    <name type="scientific">Exidia glandulosa HHB12029</name>
    <dbReference type="NCBI Taxonomy" id="1314781"/>
    <lineage>
        <taxon>Eukaryota</taxon>
        <taxon>Fungi</taxon>
        <taxon>Dikarya</taxon>
        <taxon>Basidiomycota</taxon>
        <taxon>Agaricomycotina</taxon>
        <taxon>Agaricomycetes</taxon>
        <taxon>Auriculariales</taxon>
        <taxon>Exidiaceae</taxon>
        <taxon>Exidia</taxon>
    </lineage>
</organism>
<dbReference type="Proteomes" id="UP000077266">
    <property type="component" value="Unassembled WGS sequence"/>
</dbReference>
<keyword evidence="2" id="KW-1185">Reference proteome</keyword>
<reference evidence="1 2" key="1">
    <citation type="journal article" date="2016" name="Mol. Biol. Evol.">
        <title>Comparative Genomics of Early-Diverging Mushroom-Forming Fungi Provides Insights into the Origins of Lignocellulose Decay Capabilities.</title>
        <authorList>
            <person name="Nagy L.G."/>
            <person name="Riley R."/>
            <person name="Tritt A."/>
            <person name="Adam C."/>
            <person name="Daum C."/>
            <person name="Floudas D."/>
            <person name="Sun H."/>
            <person name="Yadav J.S."/>
            <person name="Pangilinan J."/>
            <person name="Larsson K.H."/>
            <person name="Matsuura K."/>
            <person name="Barry K."/>
            <person name="Labutti K."/>
            <person name="Kuo R."/>
            <person name="Ohm R.A."/>
            <person name="Bhattacharya S.S."/>
            <person name="Shirouzu T."/>
            <person name="Yoshinaga Y."/>
            <person name="Martin F.M."/>
            <person name="Grigoriev I.V."/>
            <person name="Hibbett D.S."/>
        </authorList>
    </citation>
    <scope>NUCLEOTIDE SEQUENCE [LARGE SCALE GENOMIC DNA]</scope>
    <source>
        <strain evidence="1 2">HHB12029</strain>
    </source>
</reference>
<name>A0A165KXF4_EXIGL</name>
<protein>
    <submittedName>
        <fullName evidence="1">Uncharacterized protein</fullName>
    </submittedName>
</protein>
<dbReference type="AlphaFoldDB" id="A0A165KXF4"/>
<sequence length="116" mass="13131">MATGSRMPPYPLKAPRKHMRLGWKLSQDEIFDIVGDDDHGAQDLSDLAGMKWAARDGAFGDSPFVAFSKERGFYILMVCCKASFKQEFIERHVRAVRECFQIPDSLDSAFGWHMTG</sequence>
<dbReference type="InParanoid" id="A0A165KXF4"/>
<accession>A0A165KXF4</accession>
<gene>
    <name evidence="1" type="ORF">EXIGLDRAFT_833166</name>
</gene>